<dbReference type="EMBL" id="JAHZIK010003181">
    <property type="protein sequence ID" value="MBW7461691.1"/>
    <property type="molecule type" value="Genomic_DNA"/>
</dbReference>
<evidence type="ECO:0000313" key="1">
    <source>
        <dbReference type="EMBL" id="MBW7461691.1"/>
    </source>
</evidence>
<gene>
    <name evidence="1" type="ORF">K0U00_47325</name>
</gene>
<sequence length="166" mass="17838">ALSANTDDLTAAVASVYGASAGAEFKTIWATHIGYFVDYVKATAANDPEGRQKAIADLEDYRTKQAAFFANANPDNFKQEVIAEGLKMHIHHLLDAFDAYVNKDYSAVYADTRAAYAHMFETGDALAAGISAQYPAKFPSLSSNQEASDLRSTLGRLLGEHALLAA</sequence>
<comment type="caution">
    <text evidence="1">The sequence shown here is derived from an EMBL/GenBank/DDBJ whole genome shotgun (WGS) entry which is preliminary data.</text>
</comment>
<feature type="non-terminal residue" evidence="1">
    <location>
        <position position="166"/>
    </location>
</feature>
<reference evidence="1 2" key="1">
    <citation type="submission" date="2021-07" db="EMBL/GenBank/DDBJ databases">
        <title>Paenibacillus radiodurans sp. nov., isolated from the southeastern edge of Tengger Desert.</title>
        <authorList>
            <person name="Zhang G."/>
        </authorList>
    </citation>
    <scope>NUCLEOTIDE SEQUENCE [LARGE SCALE GENOMIC DNA]</scope>
    <source>
        <strain evidence="1 2">CCM 7311</strain>
    </source>
</reference>
<name>A0ABS7CL85_9BACL</name>
<keyword evidence="2" id="KW-1185">Reference proteome</keyword>
<accession>A0ABS7CL85</accession>
<evidence type="ECO:0000313" key="2">
    <source>
        <dbReference type="Proteomes" id="UP001519887"/>
    </source>
</evidence>
<dbReference type="Proteomes" id="UP001519887">
    <property type="component" value="Unassembled WGS sequence"/>
</dbReference>
<feature type="non-terminal residue" evidence="1">
    <location>
        <position position="1"/>
    </location>
</feature>
<proteinExistence type="predicted"/>
<protein>
    <recommendedName>
        <fullName evidence="3">Copper amine oxidase</fullName>
    </recommendedName>
</protein>
<evidence type="ECO:0008006" key="3">
    <source>
        <dbReference type="Google" id="ProtNLM"/>
    </source>
</evidence>
<organism evidence="1 2">
    <name type="scientific">Paenibacillus sepulcri</name>
    <dbReference type="NCBI Taxonomy" id="359917"/>
    <lineage>
        <taxon>Bacteria</taxon>
        <taxon>Bacillati</taxon>
        <taxon>Bacillota</taxon>
        <taxon>Bacilli</taxon>
        <taxon>Bacillales</taxon>
        <taxon>Paenibacillaceae</taxon>
        <taxon>Paenibacillus</taxon>
    </lineage>
</organism>